<gene>
    <name evidence="2" type="ORF">PIIN_01372</name>
</gene>
<evidence type="ECO:0000313" key="2">
    <source>
        <dbReference type="EMBL" id="CCA67543.1"/>
    </source>
</evidence>
<protein>
    <submittedName>
        <fullName evidence="2">Uncharacterized protein</fullName>
    </submittedName>
</protein>
<comment type="caution">
    <text evidence="2">The sequence shown here is derived from an EMBL/GenBank/DDBJ whole genome shotgun (WGS) entry which is preliminary data.</text>
</comment>
<keyword evidence="3" id="KW-1185">Reference proteome</keyword>
<accession>G4T880</accession>
<proteinExistence type="predicted"/>
<dbReference type="HOGENOM" id="CLU_1678611_0_0_1"/>
<feature type="region of interest" description="Disordered" evidence="1">
    <location>
        <begin position="1"/>
        <end position="21"/>
    </location>
</feature>
<organism evidence="2 3">
    <name type="scientific">Serendipita indica (strain DSM 11827)</name>
    <name type="common">Root endophyte fungus</name>
    <name type="synonym">Piriformospora indica</name>
    <dbReference type="NCBI Taxonomy" id="1109443"/>
    <lineage>
        <taxon>Eukaryota</taxon>
        <taxon>Fungi</taxon>
        <taxon>Dikarya</taxon>
        <taxon>Basidiomycota</taxon>
        <taxon>Agaricomycotina</taxon>
        <taxon>Agaricomycetes</taxon>
        <taxon>Sebacinales</taxon>
        <taxon>Serendipitaceae</taxon>
        <taxon>Serendipita</taxon>
    </lineage>
</organism>
<dbReference type="Proteomes" id="UP000007148">
    <property type="component" value="Unassembled WGS sequence"/>
</dbReference>
<dbReference type="EMBL" id="CAFZ01000015">
    <property type="protein sequence ID" value="CCA67543.1"/>
    <property type="molecule type" value="Genomic_DNA"/>
</dbReference>
<reference evidence="2 3" key="1">
    <citation type="journal article" date="2011" name="PLoS Pathog.">
        <title>Endophytic Life Strategies Decoded by Genome and Transcriptome Analyses of the Mutualistic Root Symbiont Piriformospora indica.</title>
        <authorList>
            <person name="Zuccaro A."/>
            <person name="Lahrmann U."/>
            <person name="Guldener U."/>
            <person name="Langen G."/>
            <person name="Pfiffi S."/>
            <person name="Biedenkopf D."/>
            <person name="Wong P."/>
            <person name="Samans B."/>
            <person name="Grimm C."/>
            <person name="Basiewicz M."/>
            <person name="Murat C."/>
            <person name="Martin F."/>
            <person name="Kogel K.H."/>
        </authorList>
    </citation>
    <scope>NUCLEOTIDE SEQUENCE [LARGE SCALE GENOMIC DNA]</scope>
    <source>
        <strain evidence="2 3">DSM 11827</strain>
    </source>
</reference>
<evidence type="ECO:0000256" key="1">
    <source>
        <dbReference type="SAM" id="MobiDB-lite"/>
    </source>
</evidence>
<name>G4T880_SERID</name>
<evidence type="ECO:0000313" key="3">
    <source>
        <dbReference type="Proteomes" id="UP000007148"/>
    </source>
</evidence>
<sequence>MQTPTEADQHSATQPPTPSLEHCGIVEWKAPSSSRTIDDGGQPLTTEEELVCPGAPRIPFPESPVLASPSPSSFGFLNSFTNGDTYKHLAYGGELDRSEMVQQQRPLFGLFAEEISEDSHDTDASSQRSSAEPVPDDSTSECARDTKGACLAERQSS</sequence>
<dbReference type="InParanoid" id="G4T880"/>
<dbReference type="AlphaFoldDB" id="G4T880"/>
<feature type="compositionally biased region" description="Polar residues" evidence="1">
    <location>
        <begin position="1"/>
        <end position="14"/>
    </location>
</feature>
<feature type="region of interest" description="Disordered" evidence="1">
    <location>
        <begin position="113"/>
        <end position="157"/>
    </location>
</feature>